<dbReference type="RefSeq" id="WP_262096989.1">
    <property type="nucleotide sequence ID" value="NZ_JAOEGN010000021.1"/>
</dbReference>
<protein>
    <recommendedName>
        <fullName evidence="3">DUF2357 domain-containing protein</fullName>
    </recommendedName>
</protein>
<comment type="caution">
    <text evidence="1">The sequence shown here is derived from an EMBL/GenBank/DDBJ whole genome shotgun (WGS) entry which is preliminary data.</text>
</comment>
<dbReference type="EMBL" id="JAOEGN010000021">
    <property type="protein sequence ID" value="MCU0105670.1"/>
    <property type="molecule type" value="Genomic_DNA"/>
</dbReference>
<organism evidence="1 2">
    <name type="scientific">Paracholeplasma vituli</name>
    <dbReference type="NCBI Taxonomy" id="69473"/>
    <lineage>
        <taxon>Bacteria</taxon>
        <taxon>Bacillati</taxon>
        <taxon>Mycoplasmatota</taxon>
        <taxon>Mollicutes</taxon>
        <taxon>Acholeplasmatales</taxon>
        <taxon>Acholeplasmataceae</taxon>
        <taxon>Paracholeplasma</taxon>
    </lineage>
</organism>
<evidence type="ECO:0000313" key="1">
    <source>
        <dbReference type="EMBL" id="MCU0105670.1"/>
    </source>
</evidence>
<proteinExistence type="predicted"/>
<gene>
    <name evidence="1" type="ORF">N7603_08360</name>
</gene>
<evidence type="ECO:0000313" key="2">
    <source>
        <dbReference type="Proteomes" id="UP001209076"/>
    </source>
</evidence>
<sequence length="524" mass="62185">MTKAPDRYQIEATKRFALLLKGIESFILKHPTLTYIEFDYYVVHDVTLFSVEPEFDFNALRHTIDSIRKTLPAVKRIFTKPIIVLKDTDDVLPVENARIINQNTLLHLANHSQHVANLTARGVKPRKLLTRIYEDDYAIYENIVFCNYIDEIMHLANKNRRILNNLLYASDIMRFNLLEKVNHLNYFLALGKLHTGYIRDFSQYFTVSKQLLNDLSTIQRTIQPRLSKAVYKKNNQRNKNLPLKKTNIFLSQKDYRQVYKTYKSLLSNAVIPTSDVLDIDMDWVRKTYMRYIQMLSLFSASHFNFEMDSKAKLNLNDLSINLTFKDWKLSIQNLEDNAMLLYFKKDTYYRIMVVGHDYDESRIKEHKIKRRLHEVIKVNPFEEDYFNREDIYISMDDIDSFRRLQQVILKGMIYSDTERTVCPFCGGTLSPIDGGHQCGECMLMIKEAQCSETKQFFFYTDIPVHKRYIMDAKHKQLEDYWYYEKQVESLMYFKNITKINQDTQIICPQCHQVHPKEITLKDVL</sequence>
<name>A0ABT2PXI6_9MOLU</name>
<reference evidence="2" key="1">
    <citation type="submission" date="2023-07" db="EMBL/GenBank/DDBJ databases">
        <title>Novel Mycoplasma species identified in domestic and wild animals.</title>
        <authorList>
            <person name="Volokhov D.V."/>
            <person name="Furtak V.A."/>
            <person name="Zagorodnyaya T.A."/>
        </authorList>
    </citation>
    <scope>NUCLEOTIDE SEQUENCE [LARGE SCALE GENOMIC DNA]</scope>
    <source>
        <strain evidence="2">92-19</strain>
    </source>
</reference>
<evidence type="ECO:0008006" key="3">
    <source>
        <dbReference type="Google" id="ProtNLM"/>
    </source>
</evidence>
<dbReference type="Proteomes" id="UP001209076">
    <property type="component" value="Unassembled WGS sequence"/>
</dbReference>
<keyword evidence="2" id="KW-1185">Reference proteome</keyword>
<accession>A0ABT2PXI6</accession>